<protein>
    <submittedName>
        <fullName evidence="4">Uncharacterized protein</fullName>
    </submittedName>
</protein>
<organism evidence="4 5">
    <name type="scientific">Tetradesmus obliquus</name>
    <name type="common">Green alga</name>
    <name type="synonym">Acutodesmus obliquus</name>
    <dbReference type="NCBI Taxonomy" id="3088"/>
    <lineage>
        <taxon>Eukaryota</taxon>
        <taxon>Viridiplantae</taxon>
        <taxon>Chlorophyta</taxon>
        <taxon>core chlorophytes</taxon>
        <taxon>Chlorophyceae</taxon>
        <taxon>CS clade</taxon>
        <taxon>Sphaeropleales</taxon>
        <taxon>Scenedesmaceae</taxon>
        <taxon>Tetradesmus</taxon>
    </lineage>
</organism>
<reference evidence="4 5" key="1">
    <citation type="submission" date="2023-05" db="EMBL/GenBank/DDBJ databases">
        <title>A 100% complete, gapless, phased diploid assembly of the Scenedesmus obliquus UTEX 3031 genome.</title>
        <authorList>
            <person name="Biondi T.C."/>
            <person name="Hanschen E.R."/>
            <person name="Kwon T."/>
            <person name="Eng W."/>
            <person name="Kruse C.P.S."/>
            <person name="Koehler S.I."/>
            <person name="Kunde Y."/>
            <person name="Gleasner C.D."/>
            <person name="You Mak K.T."/>
            <person name="Polle J."/>
            <person name="Hovde B.T."/>
            <person name="Starkenburg S.R."/>
        </authorList>
    </citation>
    <scope>NUCLEOTIDE SEQUENCE [LARGE SCALE GENOMIC DNA]</scope>
    <source>
        <strain evidence="4 5">DOE0152z</strain>
    </source>
</reference>
<dbReference type="Gene3D" id="3.80.10.10">
    <property type="entry name" value="Ribonuclease Inhibitor"/>
    <property type="match status" value="2"/>
</dbReference>
<accession>A0ABY8TNF4</accession>
<proteinExistence type="predicted"/>
<dbReference type="InterPro" id="IPR052410">
    <property type="entry name" value="DRC5"/>
</dbReference>
<dbReference type="EMBL" id="CP126209">
    <property type="protein sequence ID" value="WIA10645.1"/>
    <property type="molecule type" value="Genomic_DNA"/>
</dbReference>
<evidence type="ECO:0000256" key="3">
    <source>
        <dbReference type="ARBA" id="ARBA00023212"/>
    </source>
</evidence>
<dbReference type="Proteomes" id="UP001244341">
    <property type="component" value="Chromosome 2b"/>
</dbReference>
<name>A0ABY8TNF4_TETOB</name>
<evidence type="ECO:0000256" key="1">
    <source>
        <dbReference type="ARBA" id="ARBA00004430"/>
    </source>
</evidence>
<dbReference type="PANTHER" id="PTHR24107">
    <property type="entry name" value="YNEIN REGULATORY COMPLEX SUBUNIT 5"/>
    <property type="match status" value="1"/>
</dbReference>
<dbReference type="PANTHER" id="PTHR24107:SF2">
    <property type="entry name" value="NLR FAMILY CARD DOMAIN CONTAINING 3"/>
    <property type="match status" value="1"/>
</dbReference>
<evidence type="ECO:0000313" key="5">
    <source>
        <dbReference type="Proteomes" id="UP001244341"/>
    </source>
</evidence>
<evidence type="ECO:0000313" key="4">
    <source>
        <dbReference type="EMBL" id="WIA10645.1"/>
    </source>
</evidence>
<sequence>MAWQALCDGLAAGCELQTIRLLNCLQPTNVPALAAALAGCQQLKELDVSYNSLGCVQACSSSAIAGGSSSQAEATADTAWSGLIEALQGCVQLQVLSAVRCSLGPNAAAAAAKLLRSKDCGLTQVNLAHCSSMGAVPSHWQAPWLQAALACAASTCPAVS</sequence>
<keyword evidence="5" id="KW-1185">Reference proteome</keyword>
<keyword evidence="3" id="KW-0206">Cytoskeleton</keyword>
<evidence type="ECO:0000256" key="2">
    <source>
        <dbReference type="ARBA" id="ARBA00022490"/>
    </source>
</evidence>
<gene>
    <name evidence="4" type="ORF">OEZ85_010825</name>
</gene>
<dbReference type="SUPFAM" id="SSF52047">
    <property type="entry name" value="RNI-like"/>
    <property type="match status" value="1"/>
</dbReference>
<dbReference type="InterPro" id="IPR032675">
    <property type="entry name" value="LRR_dom_sf"/>
</dbReference>
<comment type="subcellular location">
    <subcellularLocation>
        <location evidence="1">Cytoplasm</location>
        <location evidence="1">Cytoskeleton</location>
        <location evidence="1">Cilium axoneme</location>
    </subcellularLocation>
</comment>
<keyword evidence="2" id="KW-0963">Cytoplasm</keyword>